<dbReference type="Pfam" id="PF00249">
    <property type="entry name" value="Myb_DNA-binding"/>
    <property type="match status" value="1"/>
</dbReference>
<evidence type="ECO:0000256" key="2">
    <source>
        <dbReference type="ARBA" id="ARBA00023163"/>
    </source>
</evidence>
<dbReference type="SUPFAM" id="SSF46689">
    <property type="entry name" value="Homeodomain-like"/>
    <property type="match status" value="1"/>
</dbReference>
<dbReference type="PANTHER" id="PTHR44042">
    <property type="entry name" value="DUPLICATED HOMEODOMAIN-LIKE SUPERFAMILY PROTEIN-RELATED"/>
    <property type="match status" value="1"/>
</dbReference>
<gene>
    <name evidence="8" type="ORF">HINF_LOCUS16263</name>
    <name evidence="5" type="ORF">HINF_LOCUS18515</name>
    <name evidence="7" type="ORF">HINF_LOCUS3150</name>
    <name evidence="6" type="ORF">HINF_LOCUS57344</name>
</gene>
<evidence type="ECO:0000313" key="9">
    <source>
        <dbReference type="Proteomes" id="UP001642409"/>
    </source>
</evidence>
<dbReference type="AlphaFoldDB" id="A0AA86P3V9"/>
<dbReference type="PROSITE" id="PS51294">
    <property type="entry name" value="HTH_MYB"/>
    <property type="match status" value="1"/>
</dbReference>
<evidence type="ECO:0000256" key="1">
    <source>
        <dbReference type="ARBA" id="ARBA00023015"/>
    </source>
</evidence>
<evidence type="ECO:0000313" key="8">
    <source>
        <dbReference type="EMBL" id="CAL5999546.1"/>
    </source>
</evidence>
<dbReference type="Proteomes" id="UP001642409">
    <property type="component" value="Unassembled WGS sequence"/>
</dbReference>
<comment type="caution">
    <text evidence="5">The sequence shown here is derived from an EMBL/GenBank/DDBJ whole genome shotgun (WGS) entry which is preliminary data.</text>
</comment>
<dbReference type="EMBL" id="CAXDID020000040">
    <property type="protein sequence ID" value="CAL5999546.1"/>
    <property type="molecule type" value="Genomic_DNA"/>
</dbReference>
<proteinExistence type="predicted"/>
<keyword evidence="5" id="KW-0238">DNA-binding</keyword>
<dbReference type="InterPro" id="IPR009057">
    <property type="entry name" value="Homeodomain-like_sf"/>
</dbReference>
<protein>
    <submittedName>
        <fullName evidence="5">Myb-like DNA-binding domain-containing protein</fullName>
    </submittedName>
    <submittedName>
        <fullName evidence="7">Myb-like_DNA-binding domain-containing protein</fullName>
    </submittedName>
</protein>
<dbReference type="CDD" id="cd00167">
    <property type="entry name" value="SANT"/>
    <property type="match status" value="1"/>
</dbReference>
<feature type="domain" description="HTH myb-type" evidence="4">
    <location>
        <begin position="38"/>
        <end position="85"/>
    </location>
</feature>
<name>A0AA86P3V9_9EUKA</name>
<dbReference type="InterPro" id="IPR006447">
    <property type="entry name" value="Myb_dom_plants"/>
</dbReference>
<evidence type="ECO:0000259" key="4">
    <source>
        <dbReference type="PROSITE" id="PS51294"/>
    </source>
</evidence>
<reference evidence="7 9" key="2">
    <citation type="submission" date="2024-07" db="EMBL/GenBank/DDBJ databases">
        <authorList>
            <person name="Akdeniz Z."/>
        </authorList>
    </citation>
    <scope>NUCLEOTIDE SEQUENCE [LARGE SCALE GENOMIC DNA]</scope>
</reference>
<sequence length="127" mass="15087">MKCHILKELQQLLNQSETIMSNLNKLERKLQYSENSQWTQHEHHLFIQGINTYGKTKQKEVAEYIQTKNTKQVSSHSQKFFSKLQIWYETNVTNRSMVPEAEQYFKQYGLSAKVVSQFILELQTKSQ</sequence>
<evidence type="ECO:0000313" key="6">
    <source>
        <dbReference type="EMBL" id="CAI9969699.1"/>
    </source>
</evidence>
<evidence type="ECO:0000256" key="3">
    <source>
        <dbReference type="ARBA" id="ARBA00023242"/>
    </source>
</evidence>
<evidence type="ECO:0000313" key="7">
    <source>
        <dbReference type="EMBL" id="CAL5975032.1"/>
    </source>
</evidence>
<keyword evidence="3" id="KW-0539">Nucleus</keyword>
<dbReference type="InterPro" id="IPR017930">
    <property type="entry name" value="Myb_dom"/>
</dbReference>
<reference evidence="5" key="1">
    <citation type="submission" date="2023-06" db="EMBL/GenBank/DDBJ databases">
        <authorList>
            <person name="Kurt Z."/>
        </authorList>
    </citation>
    <scope>NUCLEOTIDE SEQUENCE</scope>
</reference>
<accession>A0AA86P3V9</accession>
<keyword evidence="2" id="KW-0804">Transcription</keyword>
<dbReference type="InterPro" id="IPR001005">
    <property type="entry name" value="SANT/Myb"/>
</dbReference>
<dbReference type="EMBL" id="CATOUU010000464">
    <property type="protein sequence ID" value="CAI9930870.1"/>
    <property type="molecule type" value="Genomic_DNA"/>
</dbReference>
<dbReference type="NCBIfam" id="TIGR01557">
    <property type="entry name" value="myb_SHAQKYF"/>
    <property type="match status" value="1"/>
</dbReference>
<dbReference type="EMBL" id="CAXDID020000005">
    <property type="protein sequence ID" value="CAL5975032.1"/>
    <property type="molecule type" value="Genomic_DNA"/>
</dbReference>
<keyword evidence="9" id="KW-1185">Reference proteome</keyword>
<evidence type="ECO:0000313" key="5">
    <source>
        <dbReference type="EMBL" id="CAI9930870.1"/>
    </source>
</evidence>
<dbReference type="EMBL" id="CATOUU010001064">
    <property type="protein sequence ID" value="CAI9969699.1"/>
    <property type="molecule type" value="Genomic_DNA"/>
</dbReference>
<keyword evidence="1" id="KW-0805">Transcription regulation</keyword>
<dbReference type="GO" id="GO:0003677">
    <property type="term" value="F:DNA binding"/>
    <property type="evidence" value="ECO:0007669"/>
    <property type="project" value="UniProtKB-KW"/>
</dbReference>
<organism evidence="5">
    <name type="scientific">Hexamita inflata</name>
    <dbReference type="NCBI Taxonomy" id="28002"/>
    <lineage>
        <taxon>Eukaryota</taxon>
        <taxon>Metamonada</taxon>
        <taxon>Diplomonadida</taxon>
        <taxon>Hexamitidae</taxon>
        <taxon>Hexamitinae</taxon>
        <taxon>Hexamita</taxon>
    </lineage>
</organism>
<dbReference type="Gene3D" id="1.10.10.60">
    <property type="entry name" value="Homeodomain-like"/>
    <property type="match status" value="1"/>
</dbReference>